<dbReference type="EMBL" id="AHNY02000153">
    <property type="protein sequence ID" value="EMY25177.1"/>
    <property type="molecule type" value="Genomic_DNA"/>
</dbReference>
<reference evidence="1 2" key="1">
    <citation type="submission" date="2013-02" db="EMBL/GenBank/DDBJ databases">
        <authorList>
            <person name="Harkins D.M."/>
            <person name="Durkin A.S."/>
            <person name="Brinkac L.M."/>
            <person name="Haft D.H."/>
            <person name="Selengut J.D."/>
            <person name="Sanka R."/>
            <person name="DePew J."/>
            <person name="Purushe J."/>
            <person name="Picardeau M."/>
            <person name="Werts C."/>
            <person name="Goarant C."/>
            <person name="Vinetz J.M."/>
            <person name="Sutton G.G."/>
            <person name="Nierman W.C."/>
            <person name="Fouts D.E."/>
        </authorList>
    </citation>
    <scope>NUCLEOTIDE SEQUENCE [LARGE SCALE GENOMIC DNA]</scope>
    <source>
        <strain evidence="1 2">200703203</strain>
    </source>
</reference>
<sequence>MHSFMWVHVEESMILEKLESELYRLILQMWELPQFIK</sequence>
<dbReference type="Proteomes" id="UP000012220">
    <property type="component" value="Unassembled WGS sequence"/>
</dbReference>
<protein>
    <submittedName>
        <fullName evidence="1">Uncharacterized protein</fullName>
    </submittedName>
</protein>
<dbReference type="AlphaFoldDB" id="N1UJZ0"/>
<accession>N1UJZ0</accession>
<gene>
    <name evidence="1" type="ORF">LEP1GSC115_2691</name>
</gene>
<comment type="caution">
    <text evidence="1">The sequence shown here is derived from an EMBL/GenBank/DDBJ whole genome shotgun (WGS) entry which is preliminary data.</text>
</comment>
<evidence type="ECO:0000313" key="2">
    <source>
        <dbReference type="Proteomes" id="UP000012220"/>
    </source>
</evidence>
<dbReference type="BioCyc" id="LINT1085541:G11IQ-1883-MONOMER"/>
<proteinExistence type="predicted"/>
<organism evidence="1 2">
    <name type="scientific">Leptospira interrogans serovar Australis str. 200703203</name>
    <dbReference type="NCBI Taxonomy" id="1085541"/>
    <lineage>
        <taxon>Bacteria</taxon>
        <taxon>Pseudomonadati</taxon>
        <taxon>Spirochaetota</taxon>
        <taxon>Spirochaetia</taxon>
        <taxon>Leptospirales</taxon>
        <taxon>Leptospiraceae</taxon>
        <taxon>Leptospira</taxon>
    </lineage>
</organism>
<evidence type="ECO:0000313" key="1">
    <source>
        <dbReference type="EMBL" id="EMY25177.1"/>
    </source>
</evidence>
<name>N1UJZ0_LEPIR</name>